<evidence type="ECO:0000313" key="1">
    <source>
        <dbReference type="EMBL" id="VDO27178.1"/>
    </source>
</evidence>
<dbReference type="Proteomes" id="UP000268014">
    <property type="component" value="Unassembled WGS sequence"/>
</dbReference>
<dbReference type="InterPro" id="IPR029044">
    <property type="entry name" value="Nucleotide-diphossugar_trans"/>
</dbReference>
<keyword evidence="2" id="KW-1185">Reference proteome</keyword>
<dbReference type="PANTHER" id="PTHR31562:SF8">
    <property type="entry name" value="ALPHA-1,6-MANNOSYLTRANSFERASE"/>
    <property type="match status" value="1"/>
</dbReference>
<dbReference type="AlphaFoldDB" id="A0A0N4W6W2"/>
<dbReference type="OrthoDB" id="5792849at2759"/>
<dbReference type="PANTHER" id="PTHR31562">
    <property type="entry name" value="PROTEIN CBG18972"/>
    <property type="match status" value="1"/>
</dbReference>
<protein>
    <submittedName>
        <fullName evidence="3">Hexosyltransferase</fullName>
    </submittedName>
</protein>
<dbReference type="Gene3D" id="3.90.550.10">
    <property type="entry name" value="Spore Coat Polysaccharide Biosynthesis Protein SpsA, Chain A"/>
    <property type="match status" value="1"/>
</dbReference>
<dbReference type="OMA" id="YPRCELH"/>
<sequence>MPKTMECSIKQYQQQAGGTLPTTKLIQSIGWHSRKKEHEGTGARQSLNYPKRVSMGQCRKAYGRVIILVMYTAETLPTGTNGRTLACYASLSDYELIQVDIDINEEISAACSKHKVVRFKKYCAAAYFLKYTDWMLVVDDNAAVANPNHCIEEWIDERVNLIFVENFNNWEISDENYLVRRSSWSMKILQELAGMEFNQALSQNKYDRGVLLAFLAHTLVDDGDMEYEQCMAEWGTKFNHHASTACGRLVLGYQRLWPGKVRIYRKGHGWVRDSALTSNFWCESDFILQNWQEKSIQGDLWMSPNDIKDSDSCALKGSTWKWLPNKSLNCTVIREDLQAFETMRRRNYPKIADEFMKELDVWSCYPRCELH</sequence>
<reference evidence="1 2" key="2">
    <citation type="submission" date="2018-11" db="EMBL/GenBank/DDBJ databases">
        <authorList>
            <consortium name="Pathogen Informatics"/>
        </authorList>
    </citation>
    <scope>NUCLEOTIDE SEQUENCE [LARGE SCALE GENOMIC DNA]</scope>
    <source>
        <strain evidence="1 2">MHpl1</strain>
    </source>
</reference>
<evidence type="ECO:0000313" key="3">
    <source>
        <dbReference type="WBParaSite" id="HPLM_0000582401-mRNA-1"/>
    </source>
</evidence>
<reference evidence="3" key="1">
    <citation type="submission" date="2016-04" db="UniProtKB">
        <authorList>
            <consortium name="WormBaseParasite"/>
        </authorList>
    </citation>
    <scope>IDENTIFICATION</scope>
</reference>
<dbReference type="EMBL" id="UZAF01016393">
    <property type="protein sequence ID" value="VDO27178.1"/>
    <property type="molecule type" value="Genomic_DNA"/>
</dbReference>
<name>A0A0N4W6W2_HAEPC</name>
<dbReference type="InterPro" id="IPR004988">
    <property type="entry name" value="DUF273"/>
</dbReference>
<gene>
    <name evidence="1" type="ORF">HPLM_LOCUS5816</name>
</gene>
<dbReference type="Pfam" id="PF03314">
    <property type="entry name" value="DUF273"/>
    <property type="match status" value="1"/>
</dbReference>
<accession>A0A0N4W6W2</accession>
<evidence type="ECO:0000313" key="2">
    <source>
        <dbReference type="Proteomes" id="UP000268014"/>
    </source>
</evidence>
<organism evidence="3">
    <name type="scientific">Haemonchus placei</name>
    <name type="common">Barber's pole worm</name>
    <dbReference type="NCBI Taxonomy" id="6290"/>
    <lineage>
        <taxon>Eukaryota</taxon>
        <taxon>Metazoa</taxon>
        <taxon>Ecdysozoa</taxon>
        <taxon>Nematoda</taxon>
        <taxon>Chromadorea</taxon>
        <taxon>Rhabditida</taxon>
        <taxon>Rhabditina</taxon>
        <taxon>Rhabditomorpha</taxon>
        <taxon>Strongyloidea</taxon>
        <taxon>Trichostrongylidae</taxon>
        <taxon>Haemonchus</taxon>
    </lineage>
</organism>
<proteinExistence type="predicted"/>
<dbReference type="STRING" id="6290.A0A0N4W6W2"/>
<dbReference type="WBParaSite" id="HPLM_0000582401-mRNA-1">
    <property type="protein sequence ID" value="HPLM_0000582401-mRNA-1"/>
    <property type="gene ID" value="HPLM_0000582401"/>
</dbReference>